<sequence length="210" mass="24754">MKNPYEILGIKEGSSEEEIKKAYRELAKQYHPDQYGDNPLRSLAEDKMREINEAYDYLIKNVKNTSSNQNHYNRESYNNQNYNSESYGSEYPNFNEIRMDIQRGDIISAERKLNNVKVRDAEWNYLMGLTHLKKGWNDSGYNYIVNACRLSPNNQEYRHTLNMINQRNTHYRNSYYGGGRRDDSFCEICLKLWCLDSICECFGGDIIPCC</sequence>
<feature type="domain" description="J" evidence="2">
    <location>
        <begin position="3"/>
        <end position="81"/>
    </location>
</feature>
<dbReference type="RefSeq" id="WP_032120805.1">
    <property type="nucleotide sequence ID" value="NZ_JAHLQL010000005.1"/>
</dbReference>
<comment type="caution">
    <text evidence="3">The sequence shown here is derived from an EMBL/GenBank/DDBJ whole genome shotgun (WGS) entry which is preliminary data.</text>
</comment>
<dbReference type="PROSITE" id="PS50076">
    <property type="entry name" value="DNAJ_2"/>
    <property type="match status" value="1"/>
</dbReference>
<dbReference type="EMBL" id="JAHLQL010000005">
    <property type="protein sequence ID" value="MBU5592847.1"/>
    <property type="molecule type" value="Genomic_DNA"/>
</dbReference>
<dbReference type="Gene3D" id="1.10.287.110">
    <property type="entry name" value="DnaJ domain"/>
    <property type="match status" value="1"/>
</dbReference>
<keyword evidence="4" id="KW-1185">Reference proteome</keyword>
<evidence type="ECO:0000256" key="1">
    <source>
        <dbReference type="ARBA" id="ARBA00022705"/>
    </source>
</evidence>
<evidence type="ECO:0000259" key="2">
    <source>
        <dbReference type="PROSITE" id="PS50076"/>
    </source>
</evidence>
<evidence type="ECO:0000313" key="3">
    <source>
        <dbReference type="EMBL" id="MBU5592847.1"/>
    </source>
</evidence>
<dbReference type="PANTHER" id="PTHR24074">
    <property type="entry name" value="CO-CHAPERONE PROTEIN DJLA"/>
    <property type="match status" value="1"/>
</dbReference>
<dbReference type="Proteomes" id="UP000736583">
    <property type="component" value="Unassembled WGS sequence"/>
</dbReference>
<dbReference type="InterPro" id="IPR050817">
    <property type="entry name" value="DjlA_DnaK_co-chaperone"/>
</dbReference>
<accession>A0ABS6F2W9</accession>
<organism evidence="3 4">
    <name type="scientific">Clostridium simiarum</name>
    <dbReference type="NCBI Taxonomy" id="2841506"/>
    <lineage>
        <taxon>Bacteria</taxon>
        <taxon>Bacillati</taxon>
        <taxon>Bacillota</taxon>
        <taxon>Clostridia</taxon>
        <taxon>Eubacteriales</taxon>
        <taxon>Clostridiaceae</taxon>
        <taxon>Clostridium</taxon>
    </lineage>
</organism>
<reference evidence="3 4" key="1">
    <citation type="submission" date="2021-06" db="EMBL/GenBank/DDBJ databases">
        <authorList>
            <person name="Sun Q."/>
            <person name="Li D."/>
        </authorList>
    </citation>
    <scope>NUCLEOTIDE SEQUENCE [LARGE SCALE GENOMIC DNA]</scope>
    <source>
        <strain evidence="3 4">MSJ-4</strain>
    </source>
</reference>
<dbReference type="InterPro" id="IPR036869">
    <property type="entry name" value="J_dom_sf"/>
</dbReference>
<dbReference type="SUPFAM" id="SSF46565">
    <property type="entry name" value="Chaperone J-domain"/>
    <property type="match status" value="1"/>
</dbReference>
<protein>
    <submittedName>
        <fullName evidence="3">DnaJ domain-containing protein</fullName>
    </submittedName>
</protein>
<dbReference type="Pfam" id="PF00226">
    <property type="entry name" value="DnaJ"/>
    <property type="match status" value="1"/>
</dbReference>
<proteinExistence type="predicted"/>
<dbReference type="CDD" id="cd06257">
    <property type="entry name" value="DnaJ"/>
    <property type="match status" value="1"/>
</dbReference>
<dbReference type="SMART" id="SM00271">
    <property type="entry name" value="DnaJ"/>
    <property type="match status" value="1"/>
</dbReference>
<name>A0ABS6F2W9_9CLOT</name>
<keyword evidence="1" id="KW-0235">DNA replication</keyword>
<gene>
    <name evidence="3" type="ORF">KQI89_13925</name>
</gene>
<dbReference type="InterPro" id="IPR001623">
    <property type="entry name" value="DnaJ_domain"/>
</dbReference>
<evidence type="ECO:0000313" key="4">
    <source>
        <dbReference type="Proteomes" id="UP000736583"/>
    </source>
</evidence>
<dbReference type="PRINTS" id="PR00625">
    <property type="entry name" value="JDOMAIN"/>
</dbReference>